<protein>
    <submittedName>
        <fullName evidence="1">Uncharacterized protein</fullName>
    </submittedName>
</protein>
<accession>A0A517RPW9</accession>
<organism evidence="1 2">
    <name type="scientific">Gimesia alba</name>
    <dbReference type="NCBI Taxonomy" id="2527973"/>
    <lineage>
        <taxon>Bacteria</taxon>
        <taxon>Pseudomonadati</taxon>
        <taxon>Planctomycetota</taxon>
        <taxon>Planctomycetia</taxon>
        <taxon>Planctomycetales</taxon>
        <taxon>Planctomycetaceae</taxon>
        <taxon>Gimesia</taxon>
    </lineage>
</organism>
<reference evidence="1 2" key="1">
    <citation type="submission" date="2019-02" db="EMBL/GenBank/DDBJ databases">
        <title>Deep-cultivation of Planctomycetes and their phenomic and genomic characterization uncovers novel biology.</title>
        <authorList>
            <person name="Wiegand S."/>
            <person name="Jogler M."/>
            <person name="Boedeker C."/>
            <person name="Pinto D."/>
            <person name="Vollmers J."/>
            <person name="Rivas-Marin E."/>
            <person name="Kohn T."/>
            <person name="Peeters S.H."/>
            <person name="Heuer A."/>
            <person name="Rast P."/>
            <person name="Oberbeckmann S."/>
            <person name="Bunk B."/>
            <person name="Jeske O."/>
            <person name="Meyerdierks A."/>
            <person name="Storesund J.E."/>
            <person name="Kallscheuer N."/>
            <person name="Luecker S."/>
            <person name="Lage O.M."/>
            <person name="Pohl T."/>
            <person name="Merkel B.J."/>
            <person name="Hornburger P."/>
            <person name="Mueller R.-W."/>
            <person name="Bruemmer F."/>
            <person name="Labrenz M."/>
            <person name="Spormann A.M."/>
            <person name="Op den Camp H."/>
            <person name="Overmann J."/>
            <person name="Amann R."/>
            <person name="Jetten M.S.M."/>
            <person name="Mascher T."/>
            <person name="Medema M.H."/>
            <person name="Devos D.P."/>
            <person name="Kaster A.-K."/>
            <person name="Ovreas L."/>
            <person name="Rohde M."/>
            <person name="Galperin M.Y."/>
            <person name="Jogler C."/>
        </authorList>
    </citation>
    <scope>NUCLEOTIDE SEQUENCE [LARGE SCALE GENOMIC DNA]</scope>
    <source>
        <strain evidence="1 2">Pan241w</strain>
    </source>
</reference>
<dbReference type="OrthoDB" id="9916937at2"/>
<gene>
    <name evidence="1" type="ORF">Pan241w_60430</name>
</gene>
<name>A0A517RPW9_9PLAN</name>
<dbReference type="Proteomes" id="UP000317171">
    <property type="component" value="Chromosome"/>
</dbReference>
<evidence type="ECO:0000313" key="2">
    <source>
        <dbReference type="Proteomes" id="UP000317171"/>
    </source>
</evidence>
<proteinExistence type="predicted"/>
<dbReference type="AlphaFoldDB" id="A0A517RPW9"/>
<dbReference type="RefSeq" id="WP_145222976.1">
    <property type="nucleotide sequence ID" value="NZ_CP036269.1"/>
</dbReference>
<keyword evidence="2" id="KW-1185">Reference proteome</keyword>
<sequence>MNKSTVQLFNEFSEIISLKESLAKIYPPTRSLTETRRIRWGFADFVPDIQEWLENEAFVPIGLFKTAPVRPRVTNTPDYYCSAYYHPQERIEALIYKWVGTAGFEFVRYNVDSTITIATTDMRMLTPVITPDFYQRVGPAANPVGPDTDLELIQTMDDFWADARVMLASLRAEPIPECGCLELDSDGFLQRFEERYARLMKEVDQKIEAFLESTKPVGKRYCLFDFIPQEPIEKATRSSINRIKEYEYRKTSTALLISKINRLVEILCCKHLEFPRAVTPERYMQQGVDATRDYFFGNWWQEGELYPGLSESEKNRELSWFEPFLYGMLFMALLEQWQNVAKLCSWLTSDYEIEDTDTEEKEVLLVFKLVASSLAPEPICEADDVRAVIKKCRLKRPKLLLKIWDAIETHDQEEFEHAMEESLTLYFESVDPYIKKGHFKFCVAKFQTVLCLIALKKGLEFPTLPEKLAAALVIRETLGLEQGV</sequence>
<evidence type="ECO:0000313" key="1">
    <source>
        <dbReference type="EMBL" id="QDT45915.1"/>
    </source>
</evidence>
<dbReference type="EMBL" id="CP036269">
    <property type="protein sequence ID" value="QDT45915.1"/>
    <property type="molecule type" value="Genomic_DNA"/>
</dbReference>
<dbReference type="KEGG" id="gaz:Pan241w_60430"/>